<dbReference type="EMBL" id="QYUO01000003">
    <property type="protein sequence ID" value="RJF92222.1"/>
    <property type="molecule type" value="Genomic_DNA"/>
</dbReference>
<dbReference type="Proteomes" id="UP000265955">
    <property type="component" value="Unassembled WGS sequence"/>
</dbReference>
<proteinExistence type="predicted"/>
<protein>
    <recommendedName>
        <fullName evidence="1">SMEK domain-containing protein</fullName>
    </recommendedName>
</protein>
<evidence type="ECO:0000313" key="3">
    <source>
        <dbReference type="Proteomes" id="UP000265955"/>
    </source>
</evidence>
<dbReference type="Pfam" id="PF21941">
    <property type="entry name" value="SMEK_N"/>
    <property type="match status" value="1"/>
</dbReference>
<dbReference type="NCBIfam" id="NF033859">
    <property type="entry name" value="SMEK_N"/>
    <property type="match status" value="1"/>
</dbReference>
<keyword evidence="3" id="KW-1185">Reference proteome</keyword>
<dbReference type="OrthoDB" id="789223at2"/>
<feature type="domain" description="SMEK" evidence="1">
    <location>
        <begin position="11"/>
        <end position="143"/>
    </location>
</feature>
<comment type="caution">
    <text evidence="2">The sequence shown here is derived from an EMBL/GenBank/DDBJ whole genome shotgun (WGS) entry which is preliminary data.</text>
</comment>
<dbReference type="InterPro" id="IPR047740">
    <property type="entry name" value="SMEK_dom"/>
</dbReference>
<name>A0A3A3FL37_9BURK</name>
<dbReference type="AlphaFoldDB" id="A0A3A3FL37"/>
<dbReference type="RefSeq" id="WP_119772107.1">
    <property type="nucleotide sequence ID" value="NZ_QYUO01000003.1"/>
</dbReference>
<evidence type="ECO:0000313" key="2">
    <source>
        <dbReference type="EMBL" id="RJF92222.1"/>
    </source>
</evidence>
<gene>
    <name evidence="2" type="ORF">D3871_26680</name>
</gene>
<evidence type="ECO:0000259" key="1">
    <source>
        <dbReference type="Pfam" id="PF21941"/>
    </source>
</evidence>
<reference evidence="3" key="1">
    <citation type="submission" date="2018-09" db="EMBL/GenBank/DDBJ databases">
        <authorList>
            <person name="Zhu H."/>
        </authorList>
    </citation>
    <scope>NUCLEOTIDE SEQUENCE [LARGE SCALE GENOMIC DNA]</scope>
    <source>
        <strain evidence="3">K1R23-30</strain>
    </source>
</reference>
<sequence>MFATAEAFQDIVVRLSVLRYVVTSNTKRGKHDIATDAEDFFAGFFNRLFPWTLVNLNKTERKNFPAIDLGDTKHRVAIQVTAENSVDKIKATLDVFYDHGLRGSYDRLIILILSRKLQYTTNFEVLKRDLRYLDIWDIDDVLALVETHLIQDELHDRDHNLIEVLEEFTRRELPSIVRTLASDPSGKYPGLLANLEVVIGHPPTSAHRFLDSLHLSGADERAAGLEAIIQLYVQLKDRSYIGSRMILAHAIQYSIDASEFKWRFSNYHGPYISEDTLIFAPHLVALHMTYQRREQFWKQVDGLQFLGWATQLEDTNFLSICSYSRGLELNLFYYLKKFLGNDIQKLRSVLVDLDFRHLD</sequence>
<accession>A0A3A3FL37</accession>
<organism evidence="2 3">
    <name type="scientific">Noviherbaspirillum saxi</name>
    <dbReference type="NCBI Taxonomy" id="2320863"/>
    <lineage>
        <taxon>Bacteria</taxon>
        <taxon>Pseudomonadati</taxon>
        <taxon>Pseudomonadota</taxon>
        <taxon>Betaproteobacteria</taxon>
        <taxon>Burkholderiales</taxon>
        <taxon>Oxalobacteraceae</taxon>
        <taxon>Noviherbaspirillum</taxon>
    </lineage>
</organism>